<dbReference type="SUPFAM" id="SSF81901">
    <property type="entry name" value="HCP-like"/>
    <property type="match status" value="1"/>
</dbReference>
<dbReference type="SMART" id="SM00671">
    <property type="entry name" value="SEL1"/>
    <property type="match status" value="3"/>
</dbReference>
<evidence type="ECO:0000313" key="2">
    <source>
        <dbReference type="EMBL" id="MCA6064306.1"/>
    </source>
</evidence>
<dbReference type="Gene3D" id="1.25.40.10">
    <property type="entry name" value="Tetratricopeptide repeat domain"/>
    <property type="match status" value="1"/>
</dbReference>
<dbReference type="InterPro" id="IPR050767">
    <property type="entry name" value="Sel1_AlgK"/>
</dbReference>
<keyword evidence="1" id="KW-0732">Signal</keyword>
<accession>A0ABS7ZV66</accession>
<sequence length="174" mass="18587">MNKNTLFHLILGLSQALVLTATLLTASVNAQTSLPPEQFQQGKASATELFDEGMRLFDEAGVGRDKSEAIAYFKAAGEQNNLQAQLMLGDMYAFGAGVAPDYTLAAYWFIKAAALGSPTAQLYMGDLYANGLGVEKDLQKAIEYMAMAASNPNADKESAALAGKRLKALREAVQ</sequence>
<dbReference type="PANTHER" id="PTHR11102:SF160">
    <property type="entry name" value="ERAD-ASSOCIATED E3 UBIQUITIN-PROTEIN LIGASE COMPONENT HRD3"/>
    <property type="match status" value="1"/>
</dbReference>
<protein>
    <submittedName>
        <fullName evidence="2">Sel1 repeat family protein</fullName>
    </submittedName>
</protein>
<reference evidence="2 3" key="1">
    <citation type="submission" date="2020-12" db="EMBL/GenBank/DDBJ databases">
        <title>Novel Thalassolituus-related marine hydrocarbonoclastic bacteria mediated algae-derived hydrocarbons mineralization in twilight zone of the northern South China Sea.</title>
        <authorList>
            <person name="Dong C."/>
        </authorList>
    </citation>
    <scope>NUCLEOTIDE SEQUENCE [LARGE SCALE GENOMIC DNA]</scope>
    <source>
        <strain evidence="2 3">IMCC1826</strain>
    </source>
</reference>
<feature type="signal peptide" evidence="1">
    <location>
        <begin position="1"/>
        <end position="30"/>
    </location>
</feature>
<dbReference type="InterPro" id="IPR011990">
    <property type="entry name" value="TPR-like_helical_dom_sf"/>
</dbReference>
<evidence type="ECO:0000256" key="1">
    <source>
        <dbReference type="SAM" id="SignalP"/>
    </source>
</evidence>
<name>A0ABS7ZV66_9GAMM</name>
<dbReference type="InterPro" id="IPR006597">
    <property type="entry name" value="Sel1-like"/>
</dbReference>
<comment type="caution">
    <text evidence="2">The sequence shown here is derived from an EMBL/GenBank/DDBJ whole genome shotgun (WGS) entry which is preliminary data.</text>
</comment>
<proteinExistence type="predicted"/>
<dbReference type="EMBL" id="JAEDAH010000060">
    <property type="protein sequence ID" value="MCA6064306.1"/>
    <property type="molecule type" value="Genomic_DNA"/>
</dbReference>
<feature type="chain" id="PRO_5045600971" evidence="1">
    <location>
        <begin position="31"/>
        <end position="174"/>
    </location>
</feature>
<organism evidence="2 3">
    <name type="scientific">Thalassolituus marinus</name>
    <dbReference type="NCBI Taxonomy" id="671053"/>
    <lineage>
        <taxon>Bacteria</taxon>
        <taxon>Pseudomonadati</taxon>
        <taxon>Pseudomonadota</taxon>
        <taxon>Gammaproteobacteria</taxon>
        <taxon>Oceanospirillales</taxon>
        <taxon>Oceanospirillaceae</taxon>
        <taxon>Thalassolituus</taxon>
    </lineage>
</organism>
<keyword evidence="3" id="KW-1185">Reference proteome</keyword>
<gene>
    <name evidence="2" type="ORF">I9W95_11875</name>
</gene>
<dbReference type="PANTHER" id="PTHR11102">
    <property type="entry name" value="SEL-1-LIKE PROTEIN"/>
    <property type="match status" value="1"/>
</dbReference>
<evidence type="ECO:0000313" key="3">
    <source>
        <dbReference type="Proteomes" id="UP000714380"/>
    </source>
</evidence>
<dbReference type="Pfam" id="PF08238">
    <property type="entry name" value="Sel1"/>
    <property type="match status" value="3"/>
</dbReference>
<dbReference type="Proteomes" id="UP000714380">
    <property type="component" value="Unassembled WGS sequence"/>
</dbReference>
<dbReference type="RefSeq" id="WP_225675153.1">
    <property type="nucleotide sequence ID" value="NZ_JAEDAH010000060.1"/>
</dbReference>